<feature type="transmembrane region" description="Helical" evidence="7">
    <location>
        <begin position="77"/>
        <end position="95"/>
    </location>
</feature>
<dbReference type="OrthoDB" id="331948at2759"/>
<evidence type="ECO:0000256" key="2">
    <source>
        <dbReference type="ARBA" id="ARBA00022679"/>
    </source>
</evidence>
<feature type="transmembrane region" description="Helical" evidence="7">
    <location>
        <begin position="107"/>
        <end position="127"/>
    </location>
</feature>
<keyword evidence="3 7" id="KW-0812">Transmembrane</keyword>
<comment type="caution">
    <text evidence="9">The sequence shown here is derived from an EMBL/GenBank/DDBJ whole genome shotgun (WGS) entry which is preliminary data.</text>
</comment>
<dbReference type="InterPro" id="IPR039859">
    <property type="entry name" value="PFA4/ZDH16/20/ERF2-like"/>
</dbReference>
<dbReference type="GO" id="GO:0016020">
    <property type="term" value="C:membrane"/>
    <property type="evidence" value="ECO:0007669"/>
    <property type="project" value="UniProtKB-SubCell"/>
</dbReference>
<sequence>MARAVYELVAQQDAKTDAETDVELGESAGGTSLKERHAARSSLETIGLDRPTEGRPGSVALSKAPPQQCSPCGAARILGSCMMFLVVGLVLLSYVPMMHFYADGSATGSIVLLIFHVLIVLTLVSYFQTALTDPGTVPLGWHARVAKMEHPPYRKCGRCGYFKPPRSHFDSVTRRLVLNMDHYCPWVNNCVGFFNRKFFIQFVGYAFVTCFFASLALYLVIRDDSVPGLRIHSGVIKSTSFNKKDGRMSPGGSGIGDDDKSAILDMLGLGSFGLSMMTLLGAIIDGVFTFSLSIFFSAHMWLTFRNQTTIEGNYASRPYRLSRGENFRQVFGAKPLYWFLPLYGDGPVGDGVHWPRADGTWDGLTEEVDSPATAGMGPGVQVV</sequence>
<proteinExistence type="inferred from homology"/>
<keyword evidence="10" id="KW-1185">Reference proteome</keyword>
<comment type="subcellular location">
    <subcellularLocation>
        <location evidence="1">Membrane</location>
        <topology evidence="1">Multi-pass membrane protein</topology>
    </subcellularLocation>
</comment>
<dbReference type="GO" id="GO:0019706">
    <property type="term" value="F:protein-cysteine S-palmitoyltransferase activity"/>
    <property type="evidence" value="ECO:0007669"/>
    <property type="project" value="UniProtKB-EC"/>
</dbReference>
<evidence type="ECO:0000256" key="7">
    <source>
        <dbReference type="RuleBase" id="RU079119"/>
    </source>
</evidence>
<dbReference type="AlphaFoldDB" id="A0A2R5GLX4"/>
<protein>
    <recommendedName>
        <fullName evidence="7">Palmitoyltransferase</fullName>
        <ecNumber evidence="7">2.3.1.225</ecNumber>
    </recommendedName>
</protein>
<dbReference type="Proteomes" id="UP000241890">
    <property type="component" value="Unassembled WGS sequence"/>
</dbReference>
<evidence type="ECO:0000256" key="3">
    <source>
        <dbReference type="ARBA" id="ARBA00022692"/>
    </source>
</evidence>
<comment type="catalytic activity">
    <reaction evidence="7">
        <text>L-cysteinyl-[protein] + hexadecanoyl-CoA = S-hexadecanoyl-L-cysteinyl-[protein] + CoA</text>
        <dbReference type="Rhea" id="RHEA:36683"/>
        <dbReference type="Rhea" id="RHEA-COMP:10131"/>
        <dbReference type="Rhea" id="RHEA-COMP:11032"/>
        <dbReference type="ChEBI" id="CHEBI:29950"/>
        <dbReference type="ChEBI" id="CHEBI:57287"/>
        <dbReference type="ChEBI" id="CHEBI:57379"/>
        <dbReference type="ChEBI" id="CHEBI:74151"/>
        <dbReference type="EC" id="2.3.1.225"/>
    </reaction>
</comment>
<dbReference type="FunCoup" id="A0A2R5GLX4">
    <property type="interactions" value="45"/>
</dbReference>
<name>A0A2R5GLX4_9STRA</name>
<dbReference type="PANTHER" id="PTHR12246">
    <property type="entry name" value="PALMITOYLTRANSFERASE ZDHHC16"/>
    <property type="match status" value="1"/>
</dbReference>
<dbReference type="EC" id="2.3.1.225" evidence="7"/>
<evidence type="ECO:0000256" key="6">
    <source>
        <dbReference type="ARBA" id="ARBA00023315"/>
    </source>
</evidence>
<evidence type="ECO:0000313" key="9">
    <source>
        <dbReference type="EMBL" id="GBG30738.1"/>
    </source>
</evidence>
<organism evidence="9 10">
    <name type="scientific">Hondaea fermentalgiana</name>
    <dbReference type="NCBI Taxonomy" id="2315210"/>
    <lineage>
        <taxon>Eukaryota</taxon>
        <taxon>Sar</taxon>
        <taxon>Stramenopiles</taxon>
        <taxon>Bigyra</taxon>
        <taxon>Labyrinthulomycetes</taxon>
        <taxon>Thraustochytrida</taxon>
        <taxon>Thraustochytriidae</taxon>
        <taxon>Hondaea</taxon>
    </lineage>
</organism>
<feature type="transmembrane region" description="Helical" evidence="7">
    <location>
        <begin position="202"/>
        <end position="221"/>
    </location>
</feature>
<comment type="similarity">
    <text evidence="7">Belongs to the DHHC palmitoyltransferase family.</text>
</comment>
<feature type="transmembrane region" description="Helical" evidence="7">
    <location>
        <begin position="274"/>
        <end position="296"/>
    </location>
</feature>
<gene>
    <name evidence="9" type="ORF">FCC1311_069582</name>
</gene>
<dbReference type="InterPro" id="IPR001594">
    <property type="entry name" value="Palmitoyltrfase_DHHC"/>
</dbReference>
<dbReference type="PROSITE" id="PS50216">
    <property type="entry name" value="DHHC"/>
    <property type="match status" value="1"/>
</dbReference>
<dbReference type="Pfam" id="PF01529">
    <property type="entry name" value="DHHC"/>
    <property type="match status" value="1"/>
</dbReference>
<evidence type="ECO:0000256" key="1">
    <source>
        <dbReference type="ARBA" id="ARBA00004141"/>
    </source>
</evidence>
<dbReference type="EMBL" id="BEYU01000083">
    <property type="protein sequence ID" value="GBG30738.1"/>
    <property type="molecule type" value="Genomic_DNA"/>
</dbReference>
<reference evidence="9 10" key="1">
    <citation type="submission" date="2017-12" db="EMBL/GenBank/DDBJ databases">
        <title>Sequencing, de novo assembly and annotation of complete genome of a new Thraustochytrid species, strain FCC1311.</title>
        <authorList>
            <person name="Sedici K."/>
            <person name="Godart F."/>
            <person name="Aiese Cigliano R."/>
            <person name="Sanseverino W."/>
            <person name="Barakat M."/>
            <person name="Ortet P."/>
            <person name="Marechal E."/>
            <person name="Cagnac O."/>
            <person name="Amato A."/>
        </authorList>
    </citation>
    <scope>NUCLEOTIDE SEQUENCE [LARGE SCALE GENOMIC DNA]</scope>
</reference>
<feature type="domain" description="Palmitoyltransferase DHHC" evidence="8">
    <location>
        <begin position="153"/>
        <end position="311"/>
    </location>
</feature>
<accession>A0A2R5GLX4</accession>
<keyword evidence="5 7" id="KW-0472">Membrane</keyword>
<keyword evidence="4 7" id="KW-1133">Transmembrane helix</keyword>
<evidence type="ECO:0000256" key="4">
    <source>
        <dbReference type="ARBA" id="ARBA00022989"/>
    </source>
</evidence>
<comment type="domain">
    <text evidence="7">The DHHC domain is required for palmitoyltransferase activity.</text>
</comment>
<dbReference type="InParanoid" id="A0A2R5GLX4"/>
<keyword evidence="2 7" id="KW-0808">Transferase</keyword>
<evidence type="ECO:0000259" key="8">
    <source>
        <dbReference type="Pfam" id="PF01529"/>
    </source>
</evidence>
<evidence type="ECO:0000313" key="10">
    <source>
        <dbReference type="Proteomes" id="UP000241890"/>
    </source>
</evidence>
<keyword evidence="6 7" id="KW-0012">Acyltransferase</keyword>
<evidence type="ECO:0000256" key="5">
    <source>
        <dbReference type="ARBA" id="ARBA00023136"/>
    </source>
</evidence>